<dbReference type="InterPro" id="IPR002293">
    <property type="entry name" value="AA/rel_permease1"/>
</dbReference>
<dbReference type="Proteomes" id="UP000275846">
    <property type="component" value="Unassembled WGS sequence"/>
</dbReference>
<evidence type="ECO:0000256" key="6">
    <source>
        <dbReference type="ARBA" id="ARBA00022989"/>
    </source>
</evidence>
<dbReference type="EMBL" id="UYSU01032317">
    <property type="protein sequence ID" value="VDL89092.1"/>
    <property type="molecule type" value="Genomic_DNA"/>
</dbReference>
<evidence type="ECO:0000313" key="11">
    <source>
        <dbReference type="WBParaSite" id="SSLN_0000279401-mRNA-1"/>
    </source>
</evidence>
<keyword evidence="4" id="KW-1003">Cell membrane</keyword>
<name>A0A183SEQ9_SCHSO</name>
<dbReference type="InterPro" id="IPR050598">
    <property type="entry name" value="AminoAcid_Transporter"/>
</dbReference>
<keyword evidence="5 8" id="KW-0812">Transmembrane</keyword>
<evidence type="ECO:0000313" key="10">
    <source>
        <dbReference type="Proteomes" id="UP000275846"/>
    </source>
</evidence>
<evidence type="ECO:0000256" key="8">
    <source>
        <dbReference type="SAM" id="Phobius"/>
    </source>
</evidence>
<dbReference type="GO" id="GO:0015179">
    <property type="term" value="F:L-amino acid transmembrane transporter activity"/>
    <property type="evidence" value="ECO:0007669"/>
    <property type="project" value="TreeGrafter"/>
</dbReference>
<feature type="transmembrane region" description="Helical" evidence="8">
    <location>
        <begin position="251"/>
        <end position="274"/>
    </location>
</feature>
<feature type="transmembrane region" description="Helical" evidence="8">
    <location>
        <begin position="294"/>
        <end position="314"/>
    </location>
</feature>
<reference evidence="11" key="1">
    <citation type="submission" date="2016-06" db="UniProtKB">
        <authorList>
            <consortium name="WormBaseParasite"/>
        </authorList>
    </citation>
    <scope>IDENTIFICATION</scope>
</reference>
<proteinExistence type="inferred from homology"/>
<dbReference type="STRING" id="70667.A0A183SEQ9"/>
<feature type="transmembrane region" description="Helical" evidence="8">
    <location>
        <begin position="218"/>
        <end position="239"/>
    </location>
</feature>
<organism evidence="11">
    <name type="scientific">Schistocephalus solidus</name>
    <name type="common">Tapeworm</name>
    <dbReference type="NCBI Taxonomy" id="70667"/>
    <lineage>
        <taxon>Eukaryota</taxon>
        <taxon>Metazoa</taxon>
        <taxon>Spiralia</taxon>
        <taxon>Lophotrochozoa</taxon>
        <taxon>Platyhelminthes</taxon>
        <taxon>Cestoda</taxon>
        <taxon>Eucestoda</taxon>
        <taxon>Diphyllobothriidea</taxon>
        <taxon>Diphyllobothriidae</taxon>
        <taxon>Schistocephalus</taxon>
    </lineage>
</organism>
<evidence type="ECO:0000256" key="3">
    <source>
        <dbReference type="ARBA" id="ARBA00022448"/>
    </source>
</evidence>
<dbReference type="Pfam" id="PF13520">
    <property type="entry name" value="AA_permease_2"/>
    <property type="match status" value="1"/>
</dbReference>
<evidence type="ECO:0000256" key="7">
    <source>
        <dbReference type="ARBA" id="ARBA00023136"/>
    </source>
</evidence>
<feature type="transmembrane region" description="Helical" evidence="8">
    <location>
        <begin position="27"/>
        <end position="47"/>
    </location>
</feature>
<feature type="transmembrane region" description="Helical" evidence="8">
    <location>
        <begin position="59"/>
        <end position="81"/>
    </location>
</feature>
<dbReference type="PANTHER" id="PTHR11785:SF531">
    <property type="entry name" value="LARGE NEUTRAL AMINO ACIDS TRANSPORTER SMALL SUBUNIT 1"/>
    <property type="match status" value="1"/>
</dbReference>
<feature type="transmembrane region" description="Helical" evidence="8">
    <location>
        <begin position="433"/>
        <end position="453"/>
    </location>
</feature>
<feature type="transmembrane region" description="Helical" evidence="8">
    <location>
        <begin position="146"/>
        <end position="167"/>
    </location>
</feature>
<reference evidence="9 10" key="2">
    <citation type="submission" date="2018-11" db="EMBL/GenBank/DDBJ databases">
        <authorList>
            <consortium name="Pathogen Informatics"/>
        </authorList>
    </citation>
    <scope>NUCLEOTIDE SEQUENCE [LARGE SCALE GENOMIC DNA]</scope>
    <source>
        <strain evidence="9 10">NST_G2</strain>
    </source>
</reference>
<dbReference type="FunFam" id="1.20.1740.10:FF:000003">
    <property type="entry name" value="Y+L amino acid transporter 1 isoform X1"/>
    <property type="match status" value="1"/>
</dbReference>
<protein>
    <submittedName>
        <fullName evidence="11">Large neutral amino acids transporter small subunit 2</fullName>
    </submittedName>
</protein>
<evidence type="ECO:0000313" key="9">
    <source>
        <dbReference type="EMBL" id="VDL89092.1"/>
    </source>
</evidence>
<keyword evidence="6 8" id="KW-1133">Transmembrane helix</keyword>
<dbReference type="GO" id="GO:0005886">
    <property type="term" value="C:plasma membrane"/>
    <property type="evidence" value="ECO:0007669"/>
    <property type="project" value="UniProtKB-SubCell"/>
</dbReference>
<evidence type="ECO:0000256" key="1">
    <source>
        <dbReference type="ARBA" id="ARBA00004651"/>
    </source>
</evidence>
<comment type="subcellular location">
    <subcellularLocation>
        <location evidence="1">Cell membrane</location>
        <topology evidence="1">Multi-pass membrane protein</topology>
    </subcellularLocation>
</comment>
<dbReference type="PIRSF" id="PIRSF006060">
    <property type="entry name" value="AA_transporter"/>
    <property type="match status" value="1"/>
</dbReference>
<feature type="transmembrane region" description="Helical" evidence="8">
    <location>
        <begin position="346"/>
        <end position="365"/>
    </location>
</feature>
<keyword evidence="7 8" id="KW-0472">Membrane</keyword>
<sequence length="484" mass="52853">MGARKRSNASAKEDENSAGGVKMEKTIGLVQGITILIGSIIGSGIFVSPTGILASVKSVGASLVLWVACGLFSLLGAYCYAELGTMIHRSGGDYAYILEAFGPFCGFLRLWVEVVVVRPAILAVIAKTFAKYMIQPIFPDCDQPEIVVTLLAAACLLLITFINCYSARLATRVQDLFTYGKLIAIAMIIGTGFAQMGLGRVEAFKDAFEGSDWSLGSLATGFYSGLFAYTGWNFLNCMIEEMKNPKRDLPISIVFSCLLVTAAYTFCNVAYFTTVDVHEILTTPAVAVTFAQRLYGPGWWIMSIFVALSTFGGINGSMMSTSRMFFVAGEENQMPRILAFLHVHKLTPMPAVMFTSFFALIYLSVKDLYVLMNYLGFVQWLAIGLSVLIVLVFRVTRPDAIRPVRAPIIFPIIYVSCSAFLLIFSFIGAPTESLCGCAIILTAIPVYLVGVVWSPKPKCIQDKLGTSPILFLSPRALLDFSRIR</sequence>
<dbReference type="PANTHER" id="PTHR11785">
    <property type="entry name" value="AMINO ACID TRANSPORTER"/>
    <property type="match status" value="1"/>
</dbReference>
<dbReference type="Gene3D" id="1.20.1740.10">
    <property type="entry name" value="Amino acid/polyamine transporter I"/>
    <property type="match status" value="1"/>
</dbReference>
<feature type="transmembrane region" description="Helical" evidence="8">
    <location>
        <begin position="377"/>
        <end position="396"/>
    </location>
</feature>
<keyword evidence="3" id="KW-0813">Transport</keyword>
<evidence type="ECO:0000256" key="2">
    <source>
        <dbReference type="ARBA" id="ARBA00007040"/>
    </source>
</evidence>
<feature type="transmembrane region" description="Helical" evidence="8">
    <location>
        <begin position="179"/>
        <end position="198"/>
    </location>
</feature>
<gene>
    <name evidence="9" type="ORF">SSLN_LOCUS2707</name>
</gene>
<evidence type="ECO:0000256" key="4">
    <source>
        <dbReference type="ARBA" id="ARBA00022475"/>
    </source>
</evidence>
<dbReference type="WBParaSite" id="SSLN_0000279401-mRNA-1">
    <property type="protein sequence ID" value="SSLN_0000279401-mRNA-1"/>
    <property type="gene ID" value="SSLN_0000279401"/>
</dbReference>
<dbReference type="AlphaFoldDB" id="A0A183SEQ9"/>
<keyword evidence="10" id="KW-1185">Reference proteome</keyword>
<dbReference type="OrthoDB" id="3257095at2759"/>
<feature type="transmembrane region" description="Helical" evidence="8">
    <location>
        <begin position="408"/>
        <end position="427"/>
    </location>
</feature>
<accession>A0A183SEQ9</accession>
<comment type="similarity">
    <text evidence="2">Belongs to the amino acid-polyamine-organocation (APC) superfamily. L-type amino acid transporter (LAT) (TC 2.A.3.8) family.</text>
</comment>
<evidence type="ECO:0000256" key="5">
    <source>
        <dbReference type="ARBA" id="ARBA00022692"/>
    </source>
</evidence>